<dbReference type="RefSeq" id="WP_038155425.1">
    <property type="nucleotide sequence ID" value="NZ_JMTB01000056.1"/>
</dbReference>
<accession>A0A085ADB9</accession>
<dbReference type="PANTHER" id="PTHR30231:SF37">
    <property type="entry name" value="EXODEOXYRIBONUCLEASE 10"/>
    <property type="match status" value="1"/>
</dbReference>
<dbReference type="GO" id="GO:0045004">
    <property type="term" value="P:DNA replication proofreading"/>
    <property type="evidence" value="ECO:0007669"/>
    <property type="project" value="TreeGrafter"/>
</dbReference>
<dbReference type="InterPro" id="IPR046768">
    <property type="entry name" value="ExoX-like_C"/>
</dbReference>
<dbReference type="GO" id="GO:0008408">
    <property type="term" value="F:3'-5' exonuclease activity"/>
    <property type="evidence" value="ECO:0007669"/>
    <property type="project" value="TreeGrafter"/>
</dbReference>
<dbReference type="Proteomes" id="UP000028630">
    <property type="component" value="Unassembled WGS sequence"/>
</dbReference>
<dbReference type="SMART" id="SM00479">
    <property type="entry name" value="EXOIII"/>
    <property type="match status" value="1"/>
</dbReference>
<dbReference type="InterPro" id="IPR036397">
    <property type="entry name" value="RNaseH_sf"/>
</dbReference>
<dbReference type="eggNOG" id="COG0847">
    <property type="taxonomic scope" value="Bacteria"/>
</dbReference>
<evidence type="ECO:0000313" key="5">
    <source>
        <dbReference type="Proteomes" id="UP000028630"/>
    </source>
</evidence>
<keyword evidence="2" id="KW-0269">Exonuclease</keyword>
<dbReference type="Pfam" id="PF20600">
    <property type="entry name" value="ExoX-like_C"/>
    <property type="match status" value="1"/>
</dbReference>
<feature type="domain" description="Exonuclease" evidence="3">
    <location>
        <begin position="1"/>
        <end position="160"/>
    </location>
</feature>
<dbReference type="Pfam" id="PF00929">
    <property type="entry name" value="RNase_T"/>
    <property type="match status" value="1"/>
</dbReference>
<dbReference type="GO" id="GO:0005829">
    <property type="term" value="C:cytosol"/>
    <property type="evidence" value="ECO:0007669"/>
    <property type="project" value="TreeGrafter"/>
</dbReference>
<gene>
    <name evidence="4" type="ORF">GTGU_01501</name>
</gene>
<dbReference type="OrthoDB" id="7822240at2"/>
<dbReference type="NCBIfam" id="NF005937">
    <property type="entry name" value="PRK07983.1"/>
    <property type="match status" value="1"/>
</dbReference>
<comment type="caution">
    <text evidence="4">The sequence shown here is derived from an EMBL/GenBank/DDBJ whole genome shotgun (WGS) entry which is preliminary data.</text>
</comment>
<dbReference type="Gene3D" id="3.30.420.10">
    <property type="entry name" value="Ribonuclease H-like superfamily/Ribonuclease H"/>
    <property type="match status" value="1"/>
</dbReference>
<keyword evidence="1" id="KW-0540">Nuclease</keyword>
<evidence type="ECO:0000256" key="2">
    <source>
        <dbReference type="ARBA" id="ARBA00022839"/>
    </source>
</evidence>
<keyword evidence="5" id="KW-1185">Reference proteome</keyword>
<dbReference type="EMBL" id="JMTB01000056">
    <property type="protein sequence ID" value="KFC08214.1"/>
    <property type="molecule type" value="Genomic_DNA"/>
</dbReference>
<reference evidence="5" key="1">
    <citation type="submission" date="2014-05" db="EMBL/GenBank/DDBJ databases">
        <title>ATOL: Assembling a taxonomically balanced genome-scale reconstruction of the evolutionary history of the Enterobacteriaceae.</title>
        <authorList>
            <person name="Plunkett G. III"/>
            <person name="Neeno-Eckwall E.C."/>
            <person name="Glasner J.D."/>
            <person name="Perna N.T."/>
        </authorList>
    </citation>
    <scope>NUCLEOTIDE SEQUENCE [LARGE SCALE GENOMIC DNA]</scope>
    <source>
        <strain evidence="5">ATCC 49490</strain>
    </source>
</reference>
<evidence type="ECO:0000256" key="1">
    <source>
        <dbReference type="ARBA" id="ARBA00022722"/>
    </source>
</evidence>
<dbReference type="InterPro" id="IPR013520">
    <property type="entry name" value="Ribonucl_H"/>
</dbReference>
<evidence type="ECO:0000313" key="4">
    <source>
        <dbReference type="EMBL" id="KFC08214.1"/>
    </source>
</evidence>
<evidence type="ECO:0000259" key="3">
    <source>
        <dbReference type="SMART" id="SM00479"/>
    </source>
</evidence>
<keyword evidence="4" id="KW-0378">Hydrolase</keyword>
<dbReference type="PANTHER" id="PTHR30231">
    <property type="entry name" value="DNA POLYMERASE III SUBUNIT EPSILON"/>
    <property type="match status" value="1"/>
</dbReference>
<dbReference type="AlphaFoldDB" id="A0A085ADB9"/>
<sequence length="223" mass="24634">MLRVINTETTGLEGGTETVVEIASVDIVDGVICNPMSDLVKPGVAIGFEAMAIHHITEDMVEGAPLLSEVIGRYLGADAYVAHNAKFDKSKLPQIDAPWICTAKLARSLLPEHKSHSNQYLRYSLGLKPEVPEGLYAHRSLYDCYVTAELLLYMGRLAKWTMGEMRAISNNPSLLHALRFGKHKGVPFAELAKTEPGYLRWLVANSDDEDVLFTAEHWLNGGK</sequence>
<dbReference type="EC" id="3.1.11.-" evidence="4"/>
<dbReference type="SUPFAM" id="SSF53098">
    <property type="entry name" value="Ribonuclease H-like"/>
    <property type="match status" value="1"/>
</dbReference>
<organism evidence="4 5">
    <name type="scientific">Trabulsiella guamensis ATCC 49490</name>
    <dbReference type="NCBI Taxonomy" id="1005994"/>
    <lineage>
        <taxon>Bacteria</taxon>
        <taxon>Pseudomonadati</taxon>
        <taxon>Pseudomonadota</taxon>
        <taxon>Gammaproteobacteria</taxon>
        <taxon>Enterobacterales</taxon>
        <taxon>Enterobacteriaceae</taxon>
        <taxon>Trabulsiella</taxon>
    </lineage>
</organism>
<proteinExistence type="predicted"/>
<protein>
    <submittedName>
        <fullName evidence="4">Exodeoxyribonuclease X</fullName>
        <ecNumber evidence="4">3.1.11.-</ecNumber>
    </submittedName>
</protein>
<dbReference type="GO" id="GO:0003676">
    <property type="term" value="F:nucleic acid binding"/>
    <property type="evidence" value="ECO:0007669"/>
    <property type="project" value="InterPro"/>
</dbReference>
<dbReference type="CDD" id="cd06127">
    <property type="entry name" value="DEDDh"/>
    <property type="match status" value="1"/>
</dbReference>
<dbReference type="InterPro" id="IPR012337">
    <property type="entry name" value="RNaseH-like_sf"/>
</dbReference>
<name>A0A085ADB9_9ENTR</name>